<comment type="caution">
    <text evidence="2">The sequence shown here is derived from an EMBL/GenBank/DDBJ whole genome shotgun (WGS) entry which is preliminary data.</text>
</comment>
<dbReference type="Proteomes" id="UP000019335">
    <property type="component" value="Unassembled WGS sequence"/>
</dbReference>
<dbReference type="AlphaFoldDB" id="W7TKD7"/>
<organism evidence="2 3">
    <name type="scientific">Nannochloropsis gaditana</name>
    <dbReference type="NCBI Taxonomy" id="72520"/>
    <lineage>
        <taxon>Eukaryota</taxon>
        <taxon>Sar</taxon>
        <taxon>Stramenopiles</taxon>
        <taxon>Ochrophyta</taxon>
        <taxon>Eustigmatophyceae</taxon>
        <taxon>Eustigmatales</taxon>
        <taxon>Monodopsidaceae</taxon>
        <taxon>Nannochloropsis</taxon>
    </lineage>
</organism>
<reference evidence="2 3" key="1">
    <citation type="journal article" date="2014" name="Mol. Plant">
        <title>Chromosome Scale Genome Assembly and Transcriptome Profiling of Nannochloropsis gaditana in Nitrogen Depletion.</title>
        <authorList>
            <person name="Corteggiani Carpinelli E."/>
            <person name="Telatin A."/>
            <person name="Vitulo N."/>
            <person name="Forcato C."/>
            <person name="D'Angelo M."/>
            <person name="Schiavon R."/>
            <person name="Vezzi A."/>
            <person name="Giacometti G.M."/>
            <person name="Morosinotto T."/>
            <person name="Valle G."/>
        </authorList>
    </citation>
    <scope>NUCLEOTIDE SEQUENCE [LARGE SCALE GENOMIC DNA]</scope>
    <source>
        <strain evidence="2 3">B-31</strain>
    </source>
</reference>
<proteinExistence type="predicted"/>
<evidence type="ECO:0000313" key="2">
    <source>
        <dbReference type="EMBL" id="EWM20881.1"/>
    </source>
</evidence>
<evidence type="ECO:0000256" key="1">
    <source>
        <dbReference type="SAM" id="MobiDB-lite"/>
    </source>
</evidence>
<name>W7TKD7_9STRA</name>
<keyword evidence="3" id="KW-1185">Reference proteome</keyword>
<dbReference type="EMBL" id="AZIL01002747">
    <property type="protein sequence ID" value="EWM20881.1"/>
    <property type="molecule type" value="Genomic_DNA"/>
</dbReference>
<feature type="region of interest" description="Disordered" evidence="1">
    <location>
        <begin position="53"/>
        <end position="91"/>
    </location>
</feature>
<sequence>MLRRVLAVGGRQLTHRGGGHNQTRIQQAGLHASRPALAKILCADSIDPVIKEGEKEKSGGVRAKGYRQKEGRTRQVDVEQAVSGFGRMQWP</sequence>
<gene>
    <name evidence="2" type="ORF">Naga_101832g1</name>
</gene>
<feature type="compositionally biased region" description="Basic and acidic residues" evidence="1">
    <location>
        <begin position="67"/>
        <end position="77"/>
    </location>
</feature>
<evidence type="ECO:0000313" key="3">
    <source>
        <dbReference type="Proteomes" id="UP000019335"/>
    </source>
</evidence>
<accession>W7TKD7</accession>
<protein>
    <submittedName>
        <fullName evidence="2">Uncharacterized protein</fullName>
    </submittedName>
</protein>